<name>A0A816EKR7_9BILA</name>
<reference evidence="2" key="1">
    <citation type="submission" date="2021-02" db="EMBL/GenBank/DDBJ databases">
        <authorList>
            <person name="Nowell W R."/>
        </authorList>
    </citation>
    <scope>NUCLEOTIDE SEQUENCE</scope>
</reference>
<evidence type="ECO:0000313" key="3">
    <source>
        <dbReference type="EMBL" id="CAF4568921.1"/>
    </source>
</evidence>
<keyword evidence="4" id="KW-1185">Reference proteome</keyword>
<evidence type="ECO:0000313" key="4">
    <source>
        <dbReference type="Proteomes" id="UP000663829"/>
    </source>
</evidence>
<evidence type="ECO:0000256" key="1">
    <source>
        <dbReference type="SAM" id="MobiDB-lite"/>
    </source>
</evidence>
<sequence>PDERSPPFSMRRPDRRIPWSIRQPANSFSNGRRSPTDDANEPNFRFTDLKEQSSRSNNNEKPLNLENYVTV</sequence>
<feature type="compositionally biased region" description="Basic and acidic residues" evidence="1">
    <location>
        <begin position="1"/>
        <end position="17"/>
    </location>
</feature>
<feature type="non-terminal residue" evidence="2">
    <location>
        <position position="1"/>
    </location>
</feature>
<proteinExistence type="predicted"/>
<protein>
    <submittedName>
        <fullName evidence="2">Uncharacterized protein</fullName>
    </submittedName>
</protein>
<evidence type="ECO:0000313" key="2">
    <source>
        <dbReference type="EMBL" id="CAF1647295.1"/>
    </source>
</evidence>
<gene>
    <name evidence="2" type="ORF">GPM918_LOCUS45304</name>
    <name evidence="3" type="ORF">SRO942_LOCUS47682</name>
</gene>
<feature type="compositionally biased region" description="Polar residues" evidence="1">
    <location>
        <begin position="23"/>
        <end position="33"/>
    </location>
</feature>
<accession>A0A816EKR7</accession>
<dbReference type="EMBL" id="CAJNOQ010049877">
    <property type="protein sequence ID" value="CAF1647295.1"/>
    <property type="molecule type" value="Genomic_DNA"/>
</dbReference>
<comment type="caution">
    <text evidence="2">The sequence shown here is derived from an EMBL/GenBank/DDBJ whole genome shotgun (WGS) entry which is preliminary data.</text>
</comment>
<feature type="compositionally biased region" description="Polar residues" evidence="1">
    <location>
        <begin position="54"/>
        <end position="71"/>
    </location>
</feature>
<dbReference type="AlphaFoldDB" id="A0A816EKR7"/>
<dbReference type="Proteomes" id="UP000681722">
    <property type="component" value="Unassembled WGS sequence"/>
</dbReference>
<feature type="region of interest" description="Disordered" evidence="1">
    <location>
        <begin position="1"/>
        <end position="71"/>
    </location>
</feature>
<organism evidence="2 4">
    <name type="scientific">Didymodactylos carnosus</name>
    <dbReference type="NCBI Taxonomy" id="1234261"/>
    <lineage>
        <taxon>Eukaryota</taxon>
        <taxon>Metazoa</taxon>
        <taxon>Spiralia</taxon>
        <taxon>Gnathifera</taxon>
        <taxon>Rotifera</taxon>
        <taxon>Eurotatoria</taxon>
        <taxon>Bdelloidea</taxon>
        <taxon>Philodinida</taxon>
        <taxon>Philodinidae</taxon>
        <taxon>Didymodactylos</taxon>
    </lineage>
</organism>
<dbReference type="Proteomes" id="UP000663829">
    <property type="component" value="Unassembled WGS sequence"/>
</dbReference>
<dbReference type="EMBL" id="CAJOBC010119818">
    <property type="protein sequence ID" value="CAF4568921.1"/>
    <property type="molecule type" value="Genomic_DNA"/>
</dbReference>